<dbReference type="InterPro" id="IPR056906">
    <property type="entry name" value="ORF2/G2P_dom"/>
</dbReference>
<name>A0A1I3HM07_9FIRM</name>
<dbReference type="AlphaFoldDB" id="A0A1I3HM07"/>
<sequence length="249" mass="29717">MPLMKLKHGRISAISMTYSHMNHSSKQGGYRPSKGITTGLYHQENYEQRQRIRRQTIQELIENNFDKTTSRFITLTFSNECLPPSIDHRPFKNFIKRIQYRYHYFRYVAIIEITNHENTSRWHYHVICNLPHIDHSELLSLWKCGAVNIQQVYDLEKLKSYFSKQFSQCQPSLKGKKAYFFSRGLVRHQVSRSWIEKEAEQFQKTTHELKCLKPSYLYSGENEYIGHFTYAKYKFPQPKYPVAGFAVRK</sequence>
<evidence type="ECO:0000313" key="2">
    <source>
        <dbReference type="EMBL" id="SFI36639.1"/>
    </source>
</evidence>
<evidence type="ECO:0000313" key="3">
    <source>
        <dbReference type="Proteomes" id="UP000199287"/>
    </source>
</evidence>
<dbReference type="Pfam" id="PF23343">
    <property type="entry name" value="REP_ORF2-G2P"/>
    <property type="match status" value="1"/>
</dbReference>
<feature type="domain" description="Replication-associated protein ORF2/G2P" evidence="1">
    <location>
        <begin position="71"/>
        <end position="166"/>
    </location>
</feature>
<organism evidence="2 3">
    <name type="scientific">Tindallia magadiensis</name>
    <dbReference type="NCBI Taxonomy" id="69895"/>
    <lineage>
        <taxon>Bacteria</taxon>
        <taxon>Bacillati</taxon>
        <taxon>Bacillota</taxon>
        <taxon>Clostridia</taxon>
        <taxon>Peptostreptococcales</taxon>
        <taxon>Tindalliaceae</taxon>
        <taxon>Tindallia</taxon>
    </lineage>
</organism>
<protein>
    <recommendedName>
        <fullName evidence="1">Replication-associated protein ORF2/G2P domain-containing protein</fullName>
    </recommendedName>
</protein>
<dbReference type="EMBL" id="FOQA01000014">
    <property type="protein sequence ID" value="SFI36639.1"/>
    <property type="molecule type" value="Genomic_DNA"/>
</dbReference>
<dbReference type="STRING" id="69895.SAMN05192551_1149"/>
<reference evidence="3" key="1">
    <citation type="submission" date="2016-10" db="EMBL/GenBank/DDBJ databases">
        <authorList>
            <person name="Varghese N."/>
            <person name="Submissions S."/>
        </authorList>
    </citation>
    <scope>NUCLEOTIDE SEQUENCE [LARGE SCALE GENOMIC DNA]</scope>
    <source>
        <strain evidence="3">Z-7934</strain>
    </source>
</reference>
<accession>A0A1I3HM07</accession>
<evidence type="ECO:0000259" key="1">
    <source>
        <dbReference type="Pfam" id="PF23343"/>
    </source>
</evidence>
<dbReference type="OrthoDB" id="2666054at2"/>
<gene>
    <name evidence="2" type="ORF">SAMN05192551_1149</name>
</gene>
<dbReference type="Proteomes" id="UP000199287">
    <property type="component" value="Unassembled WGS sequence"/>
</dbReference>
<proteinExistence type="predicted"/>
<keyword evidence="3" id="KW-1185">Reference proteome</keyword>
<dbReference type="RefSeq" id="WP_093373774.1">
    <property type="nucleotide sequence ID" value="NZ_FOQA01000014.1"/>
</dbReference>